<dbReference type="EMBL" id="ACZI02000001">
    <property type="protein sequence ID" value="ERG69363.1"/>
    <property type="molecule type" value="Genomic_DNA"/>
</dbReference>
<comment type="caution">
    <text evidence="1">The sequence shown here is derived from an EMBL/GenBank/DDBJ whole genome shotgun (WGS) entry which is preliminary data.</text>
</comment>
<dbReference type="Proteomes" id="UP000004816">
    <property type="component" value="Unassembled WGS sequence"/>
</dbReference>
<dbReference type="STRING" id="679197.HMPREF9336_04059"/>
<dbReference type="HOGENOM" id="CLU_3316785_0_0_11"/>
<gene>
    <name evidence="1" type="ORF">HMPREF9336_04059</name>
</gene>
<name>U1N987_SEGRC</name>
<evidence type="ECO:0000313" key="2">
    <source>
        <dbReference type="Proteomes" id="UP000004816"/>
    </source>
</evidence>
<reference evidence="1 2" key="1">
    <citation type="journal article" date="2011" name="Stand. Genomic Sci.">
        <title>High quality draft genome sequence of Segniliparus rugosus CDC 945(T)= (ATCC BAA-974(T)).</title>
        <authorList>
            <person name="Earl A.M."/>
            <person name="Desjardins C.A."/>
            <person name="Fitzgerald M.G."/>
            <person name="Arachchi H.M."/>
            <person name="Zeng Q."/>
            <person name="Mehta T."/>
            <person name="Griggs A."/>
            <person name="Birren B.W."/>
            <person name="Toney N.C."/>
            <person name="Carr J."/>
            <person name="Posey J."/>
            <person name="Butler W.R."/>
        </authorList>
    </citation>
    <scope>NUCLEOTIDE SEQUENCE [LARGE SCALE GENOMIC DNA]</scope>
    <source>
        <strain evidence="2">ATCC BAA-974 / DSM 45345 / CCUG 50838 / CIP 108380 / JCM 13579 / CDC 945</strain>
    </source>
</reference>
<organism evidence="1 2">
    <name type="scientific">Segniliparus rugosus (strain ATCC BAA-974 / DSM 45345 / CCUG 50838 / CIP 108380 / JCM 13579 / CDC 945)</name>
    <dbReference type="NCBI Taxonomy" id="679197"/>
    <lineage>
        <taxon>Bacteria</taxon>
        <taxon>Bacillati</taxon>
        <taxon>Actinomycetota</taxon>
        <taxon>Actinomycetes</taxon>
        <taxon>Mycobacteriales</taxon>
        <taxon>Segniliparaceae</taxon>
        <taxon>Segniliparus</taxon>
    </lineage>
</organism>
<protein>
    <submittedName>
        <fullName evidence="1">Uncharacterized protein</fullName>
    </submittedName>
</protein>
<keyword evidence="2" id="KW-1185">Reference proteome</keyword>
<sequence length="39" mass="4374">MLGSIRGLNLIVFCRNSIVLEDKCDDVFSRTIGQFANID</sequence>
<dbReference type="AlphaFoldDB" id="U1N987"/>
<accession>U1N987</accession>
<proteinExistence type="predicted"/>
<evidence type="ECO:0000313" key="1">
    <source>
        <dbReference type="EMBL" id="ERG69363.1"/>
    </source>
</evidence>